<dbReference type="GO" id="GO:0005615">
    <property type="term" value="C:extracellular space"/>
    <property type="evidence" value="ECO:0007669"/>
    <property type="project" value="TreeGrafter"/>
</dbReference>
<proteinExistence type="predicted"/>
<dbReference type="AlphaFoldDB" id="A0A6P4ZV69"/>
<evidence type="ECO:0000313" key="7">
    <source>
        <dbReference type="RefSeq" id="XP_019645090.1"/>
    </source>
</evidence>
<dbReference type="InterPro" id="IPR001611">
    <property type="entry name" value="Leu-rich_rpt"/>
</dbReference>
<dbReference type="SUPFAM" id="SSF52058">
    <property type="entry name" value="L domain-like"/>
    <property type="match status" value="1"/>
</dbReference>
<feature type="signal peptide" evidence="4">
    <location>
        <begin position="1"/>
        <end position="19"/>
    </location>
</feature>
<dbReference type="KEGG" id="bbel:109485861"/>
<protein>
    <submittedName>
        <fullName evidence="7">Leucine-rich repeat and immunoglobulin-like domain-containing nogo receptor-interacting protein 1</fullName>
    </submittedName>
</protein>
<dbReference type="InterPro" id="IPR000483">
    <property type="entry name" value="Cys-rich_flank_reg_C"/>
</dbReference>
<gene>
    <name evidence="7" type="primary">LOC109485861</name>
</gene>
<dbReference type="SMART" id="SM00082">
    <property type="entry name" value="LRRCT"/>
    <property type="match status" value="1"/>
</dbReference>
<dbReference type="Proteomes" id="UP000515135">
    <property type="component" value="Unplaced"/>
</dbReference>
<reference evidence="7" key="1">
    <citation type="submission" date="2025-08" db="UniProtKB">
        <authorList>
            <consortium name="RefSeq"/>
        </authorList>
    </citation>
    <scope>IDENTIFICATION</scope>
    <source>
        <tissue evidence="7">Gonad</tissue>
    </source>
</reference>
<dbReference type="FunFam" id="3.80.10.10:FF:002215">
    <property type="entry name" value="Uncharacterized protein"/>
    <property type="match status" value="1"/>
</dbReference>
<dbReference type="SMART" id="SM00369">
    <property type="entry name" value="LRR_TYP"/>
    <property type="match status" value="8"/>
</dbReference>
<accession>A0A6P4ZV69</accession>
<keyword evidence="1" id="KW-0433">Leucine-rich repeat</keyword>
<sequence length="439" mass="50666">MRLGTRLPTVLLLVSAVLCQDKAGPHRCPPRCLCYKFLPHVSCRRKNIREISPHLPQSTKQLDYSNNNIKSVPDFIFSKMDRLEELNLNKNMLTEGGITQFSFLGLYNLGKLYLANNDFGVISRSMFQHLSRLKYLDLAGNRIYSVELDAFYYLRNLQSLVMKYDNPRAPLPSSALHITTLRLLRLYGRMPQKTVPRGLFAYLYNVEYIELFDMSIRRVDRDLIYGSQKLWGISMDMNKLRDLPEDLFRYNKNLKSISLSFNRFRDIPMAVKRVTWLENLYFNGNPVRMLTPQSFEGLGELKLLHIGAIPGLVTISRTFFLNVPNLEFLSLSGNRRLSKIHQDAMLYVPKLKMLSMDRCNLTSLDKSTLSGGYLRVVSMENNPWSCDCGLKWLTEFLTGEEKVRVTSKEDITCSKPKRLAGMKLEQVPPNEFIVAESRC</sequence>
<feature type="chain" id="PRO_5028325146" evidence="4">
    <location>
        <begin position="20"/>
        <end position="439"/>
    </location>
</feature>
<evidence type="ECO:0000259" key="5">
    <source>
        <dbReference type="SMART" id="SM00082"/>
    </source>
</evidence>
<dbReference type="InterPro" id="IPR050328">
    <property type="entry name" value="Dev_Immune_Receptor"/>
</dbReference>
<keyword evidence="2 4" id="KW-0732">Signal</keyword>
<evidence type="ECO:0000256" key="3">
    <source>
        <dbReference type="ARBA" id="ARBA00022737"/>
    </source>
</evidence>
<evidence type="ECO:0000313" key="6">
    <source>
        <dbReference type="Proteomes" id="UP000515135"/>
    </source>
</evidence>
<evidence type="ECO:0000256" key="1">
    <source>
        <dbReference type="ARBA" id="ARBA00022614"/>
    </source>
</evidence>
<dbReference type="PANTHER" id="PTHR24373:SF370">
    <property type="entry name" value="FISH-LIPS, ISOFORM E"/>
    <property type="match status" value="1"/>
</dbReference>
<dbReference type="Gene3D" id="3.80.10.10">
    <property type="entry name" value="Ribonuclease Inhibitor"/>
    <property type="match status" value="2"/>
</dbReference>
<dbReference type="Pfam" id="PF13306">
    <property type="entry name" value="LRR_5"/>
    <property type="match status" value="1"/>
</dbReference>
<dbReference type="OrthoDB" id="694479at2759"/>
<dbReference type="Pfam" id="PF13855">
    <property type="entry name" value="LRR_8"/>
    <property type="match status" value="2"/>
</dbReference>
<evidence type="ECO:0000256" key="2">
    <source>
        <dbReference type="ARBA" id="ARBA00022729"/>
    </source>
</evidence>
<dbReference type="InterPro" id="IPR003591">
    <property type="entry name" value="Leu-rich_rpt_typical-subtyp"/>
</dbReference>
<keyword evidence="3" id="KW-0677">Repeat</keyword>
<keyword evidence="6" id="KW-1185">Reference proteome</keyword>
<dbReference type="PROSITE" id="PS51450">
    <property type="entry name" value="LRR"/>
    <property type="match status" value="1"/>
</dbReference>
<feature type="domain" description="LRRCT" evidence="5">
    <location>
        <begin position="382"/>
        <end position="435"/>
    </location>
</feature>
<dbReference type="GO" id="GO:0031012">
    <property type="term" value="C:extracellular matrix"/>
    <property type="evidence" value="ECO:0007669"/>
    <property type="project" value="TreeGrafter"/>
</dbReference>
<dbReference type="InterPro" id="IPR026906">
    <property type="entry name" value="LRR_5"/>
</dbReference>
<dbReference type="PANTHER" id="PTHR24373">
    <property type="entry name" value="SLIT RELATED LEUCINE-RICH REPEAT NEURONAL PROTEIN"/>
    <property type="match status" value="1"/>
</dbReference>
<evidence type="ECO:0000256" key="4">
    <source>
        <dbReference type="SAM" id="SignalP"/>
    </source>
</evidence>
<name>A0A6P4ZV69_BRABE</name>
<organism evidence="6 7">
    <name type="scientific">Branchiostoma belcheri</name>
    <name type="common">Amphioxus</name>
    <dbReference type="NCBI Taxonomy" id="7741"/>
    <lineage>
        <taxon>Eukaryota</taxon>
        <taxon>Metazoa</taxon>
        <taxon>Chordata</taxon>
        <taxon>Cephalochordata</taxon>
        <taxon>Leptocardii</taxon>
        <taxon>Amphioxiformes</taxon>
        <taxon>Branchiostomatidae</taxon>
        <taxon>Branchiostoma</taxon>
    </lineage>
</organism>
<dbReference type="RefSeq" id="XP_019645090.1">
    <property type="nucleotide sequence ID" value="XM_019789531.1"/>
</dbReference>
<dbReference type="InterPro" id="IPR032675">
    <property type="entry name" value="LRR_dom_sf"/>
</dbReference>
<dbReference type="GeneID" id="109485861"/>